<keyword evidence="19" id="KW-1185">Reference proteome</keyword>
<keyword evidence="12" id="KW-0472">Membrane</keyword>
<keyword evidence="9" id="KW-0274">FAD</keyword>
<evidence type="ECO:0000256" key="2">
    <source>
        <dbReference type="ARBA" id="ARBA00004367"/>
    </source>
</evidence>
<comment type="caution">
    <text evidence="18">The sequence shown here is derived from an EMBL/GenBank/DDBJ whole genome shotgun (WGS) entry which is preliminary data.</text>
</comment>
<keyword evidence="11" id="KW-0560">Oxidoreductase</keyword>
<comment type="subcellular location">
    <subcellularLocation>
        <location evidence="2">Endoplasmic reticulum membrane</location>
        <topology evidence="2">Peripheral membrane protein</topology>
        <orientation evidence="2">Lumenal side</orientation>
    </subcellularLocation>
</comment>
<dbReference type="PANTHER" id="PTHR12613:SF0">
    <property type="entry name" value="ERO1-LIKE PROTEIN"/>
    <property type="match status" value="1"/>
</dbReference>
<evidence type="ECO:0000313" key="18">
    <source>
        <dbReference type="EMBL" id="KAK8164136.1"/>
    </source>
</evidence>
<evidence type="ECO:0000256" key="6">
    <source>
        <dbReference type="ARBA" id="ARBA00022630"/>
    </source>
</evidence>
<evidence type="ECO:0000256" key="17">
    <source>
        <dbReference type="SAM" id="SignalP"/>
    </source>
</evidence>
<evidence type="ECO:0000256" key="16">
    <source>
        <dbReference type="SAM" id="MobiDB-lite"/>
    </source>
</evidence>
<keyword evidence="7 17" id="KW-0732">Signal</keyword>
<evidence type="ECO:0000256" key="11">
    <source>
        <dbReference type="ARBA" id="ARBA00023002"/>
    </source>
</evidence>
<evidence type="ECO:0000256" key="8">
    <source>
        <dbReference type="ARBA" id="ARBA00022824"/>
    </source>
</evidence>
<name>A0ABR1XRK1_9PEZI</name>
<feature type="compositionally biased region" description="Low complexity" evidence="16">
    <location>
        <begin position="488"/>
        <end position="512"/>
    </location>
</feature>
<accession>A0ABR1XRK1</accession>
<feature type="region of interest" description="Disordered" evidence="16">
    <location>
        <begin position="649"/>
        <end position="669"/>
    </location>
</feature>
<gene>
    <name evidence="18" type="ORF">IWX90DRAFT_436059</name>
</gene>
<evidence type="ECO:0000256" key="7">
    <source>
        <dbReference type="ARBA" id="ARBA00022729"/>
    </source>
</evidence>
<sequence>MRRSAHVFYLAAFALLGASNANHAKSIWSDRAAQCAIDPRSTVSDACASFSDLERINDAVKPLLDKITKQTDFFSYYRLNLYNKKCPFWSDENGMCGNIACAVNTLENEEDIPIVWRAEELGKLEGPKAEHPSPRDREERNGKPLAGSLGEDTAETCVVEYDDECDERDFCVLDDEGAAAKGDYVSLVDNPERFTGYAGAGAQQVWEAIYRENCFSKPKKNGFSSSPVGIDGGNQAALDLRNVMRKQPLRQSIQSAIAHNDSPAGRVDQLEFDDDCVEKRVFHRVVSGMHASISTHLCWDFLNQSTGQWGPNLACYEERLHHYPDRISNLYFNYALVLRAVGKLRNHLQSYQFCSADPLEDKFTKQLVTRLTNTIPSNQRETIFDESVMFADSAGVQLKEDFKQRFRNVSRIMDCVGCDKCRLWGKLQTNGYGTALKVLFEYDEQDAANAPPLRQTELVALVNTLGRISHSLASIKNFRRMIAERDASAAPQPSSSSPGASAVGSSTAASLSRASGTAPSPNVVDNMSAEPYMPTPLADAYAARQSHEAALAAEQAVEDDDDDDGYPEFLLRPRKVNPTITEAIAEEAELIWKTSWWILGQWAALPGKLTRILIVELSRLWDFWLGLPVKPRSWELRIPRREDVYGAGVVRPGGGGRARQPKPKGRTEL</sequence>
<feature type="compositionally biased region" description="Polar residues" evidence="16">
    <location>
        <begin position="513"/>
        <end position="525"/>
    </location>
</feature>
<dbReference type="Pfam" id="PF04137">
    <property type="entry name" value="ERO1"/>
    <property type="match status" value="1"/>
</dbReference>
<dbReference type="Proteomes" id="UP001456524">
    <property type="component" value="Unassembled WGS sequence"/>
</dbReference>
<comment type="subunit">
    <text evidence="4">May function both as a monomer and a homodimer.</text>
</comment>
<evidence type="ECO:0000256" key="5">
    <source>
        <dbReference type="ARBA" id="ARBA00022448"/>
    </source>
</evidence>
<feature type="compositionally biased region" description="Basic residues" evidence="16">
    <location>
        <begin position="659"/>
        <end position="669"/>
    </location>
</feature>
<dbReference type="InterPro" id="IPR007266">
    <property type="entry name" value="Ero1"/>
</dbReference>
<evidence type="ECO:0000256" key="3">
    <source>
        <dbReference type="ARBA" id="ARBA00008277"/>
    </source>
</evidence>
<keyword evidence="14" id="KW-0325">Glycoprotein</keyword>
<feature type="compositionally biased region" description="Basic and acidic residues" evidence="16">
    <location>
        <begin position="123"/>
        <end position="142"/>
    </location>
</feature>
<dbReference type="PIRSF" id="PIRSF017205">
    <property type="entry name" value="ERO1"/>
    <property type="match status" value="1"/>
</dbReference>
<evidence type="ECO:0000256" key="1">
    <source>
        <dbReference type="ARBA" id="ARBA00001974"/>
    </source>
</evidence>
<keyword evidence="15" id="KW-0676">Redox-active center</keyword>
<feature type="chain" id="PRO_5045832485" evidence="17">
    <location>
        <begin position="22"/>
        <end position="669"/>
    </location>
</feature>
<dbReference type="PANTHER" id="PTHR12613">
    <property type="entry name" value="ERO1-RELATED"/>
    <property type="match status" value="1"/>
</dbReference>
<dbReference type="InterPro" id="IPR037192">
    <property type="entry name" value="ERO1-like_sf"/>
</dbReference>
<evidence type="ECO:0000256" key="15">
    <source>
        <dbReference type="ARBA" id="ARBA00023284"/>
    </source>
</evidence>
<comment type="similarity">
    <text evidence="3">Belongs to the EROs family.</text>
</comment>
<dbReference type="SUPFAM" id="SSF110019">
    <property type="entry name" value="ERO1-like"/>
    <property type="match status" value="1"/>
</dbReference>
<evidence type="ECO:0000313" key="19">
    <source>
        <dbReference type="Proteomes" id="UP001456524"/>
    </source>
</evidence>
<evidence type="ECO:0000256" key="4">
    <source>
        <dbReference type="ARBA" id="ARBA00011802"/>
    </source>
</evidence>
<evidence type="ECO:0000256" key="10">
    <source>
        <dbReference type="ARBA" id="ARBA00022982"/>
    </source>
</evidence>
<keyword evidence="13" id="KW-1015">Disulfide bond</keyword>
<proteinExistence type="inferred from homology"/>
<evidence type="ECO:0000256" key="14">
    <source>
        <dbReference type="ARBA" id="ARBA00023180"/>
    </source>
</evidence>
<evidence type="ECO:0000256" key="13">
    <source>
        <dbReference type="ARBA" id="ARBA00023157"/>
    </source>
</evidence>
<keyword evidence="8" id="KW-0256">Endoplasmic reticulum</keyword>
<organism evidence="18 19">
    <name type="scientific">Phyllosticta citrichinensis</name>
    <dbReference type="NCBI Taxonomy" id="1130410"/>
    <lineage>
        <taxon>Eukaryota</taxon>
        <taxon>Fungi</taxon>
        <taxon>Dikarya</taxon>
        <taxon>Ascomycota</taxon>
        <taxon>Pezizomycotina</taxon>
        <taxon>Dothideomycetes</taxon>
        <taxon>Dothideomycetes incertae sedis</taxon>
        <taxon>Botryosphaeriales</taxon>
        <taxon>Phyllostictaceae</taxon>
        <taxon>Phyllosticta</taxon>
    </lineage>
</organism>
<protein>
    <submittedName>
        <fullName evidence="18">Endoplasmic reticulum Oxidoreductin 1-domain-containing protein</fullName>
    </submittedName>
</protein>
<dbReference type="EMBL" id="JBBWUH010000006">
    <property type="protein sequence ID" value="KAK8164136.1"/>
    <property type="molecule type" value="Genomic_DNA"/>
</dbReference>
<feature type="region of interest" description="Disordered" evidence="16">
    <location>
        <begin position="486"/>
        <end position="529"/>
    </location>
</feature>
<keyword evidence="5" id="KW-0813">Transport</keyword>
<comment type="cofactor">
    <cofactor evidence="1">
        <name>FAD</name>
        <dbReference type="ChEBI" id="CHEBI:57692"/>
    </cofactor>
</comment>
<evidence type="ECO:0000256" key="12">
    <source>
        <dbReference type="ARBA" id="ARBA00023136"/>
    </source>
</evidence>
<keyword evidence="10" id="KW-0249">Electron transport</keyword>
<reference evidence="18 19" key="1">
    <citation type="journal article" date="2022" name="G3 (Bethesda)">
        <title>Enemy or ally: a genomic approach to elucidate the lifestyle of Phyllosticta citrichinaensis.</title>
        <authorList>
            <person name="Buijs V.A."/>
            <person name="Groenewald J.Z."/>
            <person name="Haridas S."/>
            <person name="LaButti K.M."/>
            <person name="Lipzen A."/>
            <person name="Martin F.M."/>
            <person name="Barry K."/>
            <person name="Grigoriev I.V."/>
            <person name="Crous P.W."/>
            <person name="Seidl M.F."/>
        </authorList>
    </citation>
    <scope>NUCLEOTIDE SEQUENCE [LARGE SCALE GENOMIC DNA]</scope>
    <source>
        <strain evidence="18 19">CBS 129764</strain>
    </source>
</reference>
<keyword evidence="6" id="KW-0285">Flavoprotein</keyword>
<feature type="signal peptide" evidence="17">
    <location>
        <begin position="1"/>
        <end position="21"/>
    </location>
</feature>
<feature type="region of interest" description="Disordered" evidence="16">
    <location>
        <begin position="123"/>
        <end position="149"/>
    </location>
</feature>
<evidence type="ECO:0000256" key="9">
    <source>
        <dbReference type="ARBA" id="ARBA00022827"/>
    </source>
</evidence>